<dbReference type="AlphaFoldDB" id="A0A1M2VFL3"/>
<dbReference type="STRING" id="154538.A0A1M2VFL3"/>
<gene>
    <name evidence="1" type="ORF">TRAPUB_2706</name>
</gene>
<protein>
    <submittedName>
        <fullName evidence="1">Uncharacterized protein</fullName>
    </submittedName>
</protein>
<accession>A0A1M2VFL3</accession>
<proteinExistence type="predicted"/>
<keyword evidence="2" id="KW-1185">Reference proteome</keyword>
<dbReference type="Gene3D" id="3.40.50.720">
    <property type="entry name" value="NAD(P)-binding Rossmann-like Domain"/>
    <property type="match status" value="1"/>
</dbReference>
<sequence length="93" mass="10203">MDAEIAPFGLRSICIEPGYFRTKFISEGNRPGDPVKLCEFIVDIVKGEGCAAGKTIPKTIQIGNDCYNEVKRVLISSLATLEEWKPVITATDL</sequence>
<evidence type="ECO:0000313" key="1">
    <source>
        <dbReference type="EMBL" id="OJT06431.1"/>
    </source>
</evidence>
<dbReference type="OrthoDB" id="1274115at2759"/>
<comment type="caution">
    <text evidence="1">The sequence shown here is derived from an EMBL/GenBank/DDBJ whole genome shotgun (WGS) entry which is preliminary data.</text>
</comment>
<dbReference type="EMBL" id="MNAD01001309">
    <property type="protein sequence ID" value="OJT06431.1"/>
    <property type="molecule type" value="Genomic_DNA"/>
</dbReference>
<organism evidence="1 2">
    <name type="scientific">Trametes pubescens</name>
    <name type="common">White-rot fungus</name>
    <dbReference type="NCBI Taxonomy" id="154538"/>
    <lineage>
        <taxon>Eukaryota</taxon>
        <taxon>Fungi</taxon>
        <taxon>Dikarya</taxon>
        <taxon>Basidiomycota</taxon>
        <taxon>Agaricomycotina</taxon>
        <taxon>Agaricomycetes</taxon>
        <taxon>Polyporales</taxon>
        <taxon>Polyporaceae</taxon>
        <taxon>Trametes</taxon>
    </lineage>
</organism>
<name>A0A1M2VFL3_TRAPU</name>
<dbReference type="Proteomes" id="UP000184267">
    <property type="component" value="Unassembled WGS sequence"/>
</dbReference>
<evidence type="ECO:0000313" key="2">
    <source>
        <dbReference type="Proteomes" id="UP000184267"/>
    </source>
</evidence>
<reference evidence="1 2" key="1">
    <citation type="submission" date="2016-10" db="EMBL/GenBank/DDBJ databases">
        <title>Genome sequence of the basidiomycete white-rot fungus Trametes pubescens.</title>
        <authorList>
            <person name="Makela M.R."/>
            <person name="Granchi Z."/>
            <person name="Peng M."/>
            <person name="De Vries R.P."/>
            <person name="Grigoriev I."/>
            <person name="Riley R."/>
            <person name="Hilden K."/>
        </authorList>
    </citation>
    <scope>NUCLEOTIDE SEQUENCE [LARGE SCALE GENOMIC DNA]</scope>
    <source>
        <strain evidence="1 2">FBCC735</strain>
    </source>
</reference>